<keyword evidence="5 8" id="KW-0812">Transmembrane</keyword>
<protein>
    <recommendedName>
        <fullName evidence="11">Mannosyltransferase</fullName>
    </recommendedName>
</protein>
<evidence type="ECO:0000256" key="6">
    <source>
        <dbReference type="ARBA" id="ARBA00022989"/>
    </source>
</evidence>
<evidence type="ECO:0000256" key="8">
    <source>
        <dbReference type="SAM" id="Phobius"/>
    </source>
</evidence>
<dbReference type="InterPro" id="IPR050297">
    <property type="entry name" value="LipidA_mod_glycosyltrf_83"/>
</dbReference>
<evidence type="ECO:0000256" key="1">
    <source>
        <dbReference type="ARBA" id="ARBA00004651"/>
    </source>
</evidence>
<feature type="transmembrane region" description="Helical" evidence="8">
    <location>
        <begin position="133"/>
        <end position="151"/>
    </location>
</feature>
<name>A0AAJ3NQA6_9MYCO</name>
<evidence type="ECO:0000313" key="10">
    <source>
        <dbReference type="Proteomes" id="UP000193387"/>
    </source>
</evidence>
<reference evidence="9 10" key="1">
    <citation type="submission" date="2016-01" db="EMBL/GenBank/DDBJ databases">
        <title>The new phylogeny of the genus Mycobacterium.</title>
        <authorList>
            <person name="Tarcisio F."/>
            <person name="Conor M."/>
            <person name="Antonella G."/>
            <person name="Elisabetta G."/>
            <person name="Giulia F.S."/>
            <person name="Sara T."/>
            <person name="Anna F."/>
            <person name="Clotilde B."/>
            <person name="Roberto B."/>
            <person name="Veronica D.S."/>
            <person name="Fabio R."/>
            <person name="Monica P."/>
            <person name="Olivier J."/>
            <person name="Enrico T."/>
            <person name="Nicola S."/>
        </authorList>
    </citation>
    <scope>NUCLEOTIDE SEQUENCE [LARGE SCALE GENOMIC DNA]</scope>
    <source>
        <strain evidence="9 10">DSM 44616</strain>
    </source>
</reference>
<feature type="transmembrane region" description="Helical" evidence="8">
    <location>
        <begin position="336"/>
        <end position="353"/>
    </location>
</feature>
<accession>A0AAJ3NQA6</accession>
<keyword evidence="4" id="KW-0808">Transferase</keyword>
<dbReference type="GO" id="GO:0005886">
    <property type="term" value="C:plasma membrane"/>
    <property type="evidence" value="ECO:0007669"/>
    <property type="project" value="UniProtKB-SubCell"/>
</dbReference>
<dbReference type="GO" id="GO:0016763">
    <property type="term" value="F:pentosyltransferase activity"/>
    <property type="evidence" value="ECO:0007669"/>
    <property type="project" value="TreeGrafter"/>
</dbReference>
<dbReference type="GO" id="GO:0009103">
    <property type="term" value="P:lipopolysaccharide biosynthetic process"/>
    <property type="evidence" value="ECO:0007669"/>
    <property type="project" value="UniProtKB-ARBA"/>
</dbReference>
<feature type="transmembrane region" description="Helical" evidence="8">
    <location>
        <begin position="200"/>
        <end position="220"/>
    </location>
</feature>
<dbReference type="PANTHER" id="PTHR33908">
    <property type="entry name" value="MANNOSYLTRANSFERASE YKCB-RELATED"/>
    <property type="match status" value="1"/>
</dbReference>
<dbReference type="Proteomes" id="UP000193387">
    <property type="component" value="Unassembled WGS sequence"/>
</dbReference>
<dbReference type="PANTHER" id="PTHR33908:SF3">
    <property type="entry name" value="UNDECAPRENYL PHOSPHATE-ALPHA-4-AMINO-4-DEOXY-L-ARABINOSE ARABINOSYL TRANSFERASE"/>
    <property type="match status" value="1"/>
</dbReference>
<keyword evidence="7 8" id="KW-0472">Membrane</keyword>
<organism evidence="9 10">
    <name type="scientific">Mycobacterium saskatchewanense</name>
    <dbReference type="NCBI Taxonomy" id="220927"/>
    <lineage>
        <taxon>Bacteria</taxon>
        <taxon>Bacillati</taxon>
        <taxon>Actinomycetota</taxon>
        <taxon>Actinomycetes</taxon>
        <taxon>Mycobacteriales</taxon>
        <taxon>Mycobacteriaceae</taxon>
        <taxon>Mycobacterium</taxon>
        <taxon>Mycobacterium simiae complex</taxon>
    </lineage>
</organism>
<evidence type="ECO:0000313" key="9">
    <source>
        <dbReference type="EMBL" id="ORW71193.1"/>
    </source>
</evidence>
<dbReference type="AlphaFoldDB" id="A0AAJ3NQA6"/>
<evidence type="ECO:0000256" key="4">
    <source>
        <dbReference type="ARBA" id="ARBA00022679"/>
    </source>
</evidence>
<dbReference type="EMBL" id="LQPR01000033">
    <property type="protein sequence ID" value="ORW71193.1"/>
    <property type="molecule type" value="Genomic_DNA"/>
</dbReference>
<keyword evidence="3" id="KW-0328">Glycosyltransferase</keyword>
<keyword evidence="2" id="KW-1003">Cell membrane</keyword>
<evidence type="ECO:0000256" key="2">
    <source>
        <dbReference type="ARBA" id="ARBA00022475"/>
    </source>
</evidence>
<comment type="subcellular location">
    <subcellularLocation>
        <location evidence="1">Cell membrane</location>
        <topology evidence="1">Multi-pass membrane protein</topology>
    </subcellularLocation>
</comment>
<feature type="transmembrane region" description="Helical" evidence="8">
    <location>
        <begin position="250"/>
        <end position="267"/>
    </location>
</feature>
<proteinExistence type="predicted"/>
<evidence type="ECO:0000256" key="5">
    <source>
        <dbReference type="ARBA" id="ARBA00022692"/>
    </source>
</evidence>
<feature type="transmembrane region" description="Helical" evidence="8">
    <location>
        <begin position="279"/>
        <end position="297"/>
    </location>
</feature>
<evidence type="ECO:0008006" key="11">
    <source>
        <dbReference type="Google" id="ProtNLM"/>
    </source>
</evidence>
<evidence type="ECO:0000256" key="3">
    <source>
        <dbReference type="ARBA" id="ARBA00022676"/>
    </source>
</evidence>
<keyword evidence="6 8" id="KW-1133">Transmembrane helix</keyword>
<evidence type="ECO:0000256" key="7">
    <source>
        <dbReference type="ARBA" id="ARBA00023136"/>
    </source>
</evidence>
<comment type="caution">
    <text evidence="9">The sequence shown here is derived from an EMBL/GenBank/DDBJ whole genome shotgun (WGS) entry which is preliminary data.</text>
</comment>
<feature type="transmembrane region" description="Helical" evidence="8">
    <location>
        <begin position="157"/>
        <end position="188"/>
    </location>
</feature>
<feature type="transmembrane region" description="Helical" evidence="8">
    <location>
        <begin position="309"/>
        <end position="329"/>
    </location>
</feature>
<feature type="transmembrane region" description="Helical" evidence="8">
    <location>
        <begin position="80"/>
        <end position="98"/>
    </location>
</feature>
<feature type="transmembrane region" description="Helical" evidence="8">
    <location>
        <begin position="104"/>
        <end position="121"/>
    </location>
</feature>
<sequence length="501" mass="53938">MRTVPKGALDPLIVAVVAAAVSLAGAGRPSFWYDEAATISASYSRSPGQLWHMLGNVDAVHGLYYLLMHGWFRVFPPTEFWSRAPSGLAVGIAAAGVVVLARQLSTRTVALASGAFCAILPRSTWAGIEARPYALSMAAAVWLTVLLVAAARRPTGWAWLAYGVAAAASVLLDAYLVLMLAAHAVFLCTHCRTRTTLVRFVIASAVAVCALTPFLAAVAGQAHQIKWVPPIGRRTLEDVAVQQYFERSPWFAVLSALLIAAAAVGWLRASGPTRGDRQLLTIAVAWLAIPTALIVLWSGLFHPIYTPRYLSFTAPAMALILGVCAAAAAARPWVTAALVGLFAVAAVPNYVLAQRNQYAKYGMDYSQVADLIDAQAAPGDCLLVNDTVTFMPAPMRPLLAARPDAYRKLVDLTLWQRATDRNDVFDTNLIPEVVAQPLSHCRVVWIITQADPSLPAHEQGPALPPGPVYGPTPAFAVPHDLGFRLVERWQYNLVQVLRAVR</sequence>
<gene>
    <name evidence="9" type="ORF">AWC23_14950</name>
</gene>
<keyword evidence="10" id="KW-1185">Reference proteome</keyword>
<dbReference type="GO" id="GO:0010041">
    <property type="term" value="P:response to iron(III) ion"/>
    <property type="evidence" value="ECO:0007669"/>
    <property type="project" value="TreeGrafter"/>
</dbReference>